<protein>
    <recommendedName>
        <fullName evidence="4">Ribosomal protein L34</fullName>
    </recommendedName>
</protein>
<keyword evidence="1" id="KW-0472">Membrane</keyword>
<comment type="caution">
    <text evidence="2">The sequence shown here is derived from an EMBL/GenBank/DDBJ whole genome shotgun (WGS) entry which is preliminary data.</text>
</comment>
<feature type="transmembrane region" description="Helical" evidence="1">
    <location>
        <begin position="102"/>
        <end position="124"/>
    </location>
</feature>
<evidence type="ECO:0000313" key="2">
    <source>
        <dbReference type="EMBL" id="KAK9107566.1"/>
    </source>
</evidence>
<accession>A0AAP0I3E5</accession>
<organism evidence="2 3">
    <name type="scientific">Stephania yunnanensis</name>
    <dbReference type="NCBI Taxonomy" id="152371"/>
    <lineage>
        <taxon>Eukaryota</taxon>
        <taxon>Viridiplantae</taxon>
        <taxon>Streptophyta</taxon>
        <taxon>Embryophyta</taxon>
        <taxon>Tracheophyta</taxon>
        <taxon>Spermatophyta</taxon>
        <taxon>Magnoliopsida</taxon>
        <taxon>Ranunculales</taxon>
        <taxon>Menispermaceae</taxon>
        <taxon>Menispermoideae</taxon>
        <taxon>Cissampelideae</taxon>
        <taxon>Stephania</taxon>
    </lineage>
</organism>
<gene>
    <name evidence="2" type="ORF">Syun_023577</name>
</gene>
<dbReference type="EMBL" id="JBBNAF010000010">
    <property type="protein sequence ID" value="KAK9107566.1"/>
    <property type="molecule type" value="Genomic_DNA"/>
</dbReference>
<dbReference type="Proteomes" id="UP001420932">
    <property type="component" value="Unassembled WGS sequence"/>
</dbReference>
<name>A0AAP0I3E5_9MAGN</name>
<evidence type="ECO:0000256" key="1">
    <source>
        <dbReference type="SAM" id="Phobius"/>
    </source>
</evidence>
<keyword evidence="1" id="KW-0812">Transmembrane</keyword>
<feature type="transmembrane region" description="Helical" evidence="1">
    <location>
        <begin position="55"/>
        <end position="77"/>
    </location>
</feature>
<evidence type="ECO:0000313" key="3">
    <source>
        <dbReference type="Proteomes" id="UP001420932"/>
    </source>
</evidence>
<dbReference type="AlphaFoldDB" id="A0AAP0I3E5"/>
<evidence type="ECO:0008006" key="4">
    <source>
        <dbReference type="Google" id="ProtNLM"/>
    </source>
</evidence>
<dbReference type="PANTHER" id="PTHR46996:SF4">
    <property type="entry name" value="RIBOSOMAL PROTEIN L34E SUPERFAMILY PROTEIN"/>
    <property type="match status" value="1"/>
</dbReference>
<keyword evidence="3" id="KW-1185">Reference proteome</keyword>
<sequence>MVSSIAVLNNSVNYQGTMAGPSPLSGPSLNNLRNKKIHSSPNANERLYCDQSRSAAIDCVFLIAVVCASGFLLYPYISLCFNGIVEIVGAALSVVNFEVRRAPLVCMFVGLSLVLGLVVVWGICNCISPKCRKRNCRGLRNAAEFDIQIETEETLKNSSTSLVRDYGKGIFRLSHERHREIELELRKMAPPNGRAVLMFRKKCGCPIGRMVVAGPKVRKIKK</sequence>
<dbReference type="PANTHER" id="PTHR46996">
    <property type="entry name" value="OS05G0488500 PROTEIN"/>
    <property type="match status" value="1"/>
</dbReference>
<reference evidence="2 3" key="1">
    <citation type="submission" date="2024-01" db="EMBL/GenBank/DDBJ databases">
        <title>Genome assemblies of Stephania.</title>
        <authorList>
            <person name="Yang L."/>
        </authorList>
    </citation>
    <scope>NUCLEOTIDE SEQUENCE [LARGE SCALE GENOMIC DNA]</scope>
    <source>
        <strain evidence="2">YNDBR</strain>
        <tissue evidence="2">Leaf</tissue>
    </source>
</reference>
<proteinExistence type="predicted"/>
<keyword evidence="1" id="KW-1133">Transmembrane helix</keyword>